<dbReference type="PANTHER" id="PTHR30469:SF29">
    <property type="entry name" value="BLR2860 PROTEIN"/>
    <property type="match status" value="1"/>
</dbReference>
<dbReference type="AlphaFoldDB" id="A0A2P8FIY9"/>
<dbReference type="Gene3D" id="2.40.420.20">
    <property type="match status" value="1"/>
</dbReference>
<feature type="coiled-coil region" evidence="2">
    <location>
        <begin position="206"/>
        <end position="233"/>
    </location>
</feature>
<dbReference type="EMBL" id="PYGJ01000001">
    <property type="protein sequence ID" value="PSL21682.1"/>
    <property type="molecule type" value="Genomic_DNA"/>
</dbReference>
<dbReference type="NCBIfam" id="TIGR01730">
    <property type="entry name" value="RND_mfp"/>
    <property type="match status" value="1"/>
</dbReference>
<dbReference type="Pfam" id="PF25954">
    <property type="entry name" value="Beta-barrel_RND_2"/>
    <property type="match status" value="1"/>
</dbReference>
<comment type="caution">
    <text evidence="4">The sequence shown here is derived from an EMBL/GenBank/DDBJ whole genome shotgun (WGS) entry which is preliminary data.</text>
</comment>
<dbReference type="Gene3D" id="1.10.287.470">
    <property type="entry name" value="Helix hairpin bin"/>
    <property type="match status" value="1"/>
</dbReference>
<organism evidence="4 5">
    <name type="scientific">Shimia abyssi</name>
    <dbReference type="NCBI Taxonomy" id="1662395"/>
    <lineage>
        <taxon>Bacteria</taxon>
        <taxon>Pseudomonadati</taxon>
        <taxon>Pseudomonadota</taxon>
        <taxon>Alphaproteobacteria</taxon>
        <taxon>Rhodobacterales</taxon>
        <taxon>Roseobacteraceae</taxon>
    </lineage>
</organism>
<dbReference type="GO" id="GO:0015562">
    <property type="term" value="F:efflux transmembrane transporter activity"/>
    <property type="evidence" value="ECO:0007669"/>
    <property type="project" value="TreeGrafter"/>
</dbReference>
<name>A0A2P8FIY9_9RHOB</name>
<proteinExistence type="inferred from homology"/>
<dbReference type="OrthoDB" id="9806939at2"/>
<feature type="domain" description="CusB-like beta-barrel" evidence="3">
    <location>
        <begin position="272"/>
        <end position="340"/>
    </location>
</feature>
<evidence type="ECO:0000256" key="2">
    <source>
        <dbReference type="SAM" id="Coils"/>
    </source>
</evidence>
<keyword evidence="2" id="KW-0175">Coiled coil</keyword>
<dbReference type="InterPro" id="IPR006143">
    <property type="entry name" value="RND_pump_MFP"/>
</dbReference>
<evidence type="ECO:0000313" key="5">
    <source>
        <dbReference type="Proteomes" id="UP000240418"/>
    </source>
</evidence>
<dbReference type="Proteomes" id="UP000240418">
    <property type="component" value="Unassembled WGS sequence"/>
</dbReference>
<dbReference type="SUPFAM" id="SSF111369">
    <property type="entry name" value="HlyD-like secretion proteins"/>
    <property type="match status" value="1"/>
</dbReference>
<dbReference type="Gene3D" id="2.40.50.100">
    <property type="match status" value="1"/>
</dbReference>
<dbReference type="Gene3D" id="2.40.30.170">
    <property type="match status" value="1"/>
</dbReference>
<accession>A0A2P8FIY9</accession>
<evidence type="ECO:0000256" key="1">
    <source>
        <dbReference type="ARBA" id="ARBA00009477"/>
    </source>
</evidence>
<dbReference type="PANTHER" id="PTHR30469">
    <property type="entry name" value="MULTIDRUG RESISTANCE PROTEIN MDTA"/>
    <property type="match status" value="1"/>
</dbReference>
<gene>
    <name evidence="4" type="ORF">CLV88_101106</name>
</gene>
<evidence type="ECO:0000259" key="3">
    <source>
        <dbReference type="Pfam" id="PF25954"/>
    </source>
</evidence>
<dbReference type="GO" id="GO:1990281">
    <property type="term" value="C:efflux pump complex"/>
    <property type="evidence" value="ECO:0007669"/>
    <property type="project" value="TreeGrafter"/>
</dbReference>
<dbReference type="InterPro" id="IPR058792">
    <property type="entry name" value="Beta-barrel_RND_2"/>
</dbReference>
<dbReference type="RefSeq" id="WP_106606416.1">
    <property type="nucleotide sequence ID" value="NZ_PYGJ01000001.1"/>
</dbReference>
<comment type="similarity">
    <text evidence="1">Belongs to the membrane fusion protein (MFP) (TC 8.A.1) family.</text>
</comment>
<keyword evidence="5" id="KW-1185">Reference proteome</keyword>
<reference evidence="4 5" key="1">
    <citation type="submission" date="2018-03" db="EMBL/GenBank/DDBJ databases">
        <title>Genomic Encyclopedia of Archaeal and Bacterial Type Strains, Phase II (KMG-II): from individual species to whole genera.</title>
        <authorList>
            <person name="Goeker M."/>
        </authorList>
    </citation>
    <scope>NUCLEOTIDE SEQUENCE [LARGE SCALE GENOMIC DNA]</scope>
    <source>
        <strain evidence="4 5">DSM 100673</strain>
    </source>
</reference>
<protein>
    <submittedName>
        <fullName evidence="4">Multidrug efflux system membrane fusion protein</fullName>
    </submittedName>
</protein>
<sequence>MRLIPVVTAVLVTVFLFMIVTERDRLLAFASGGDRGDVAAAGEDVVADATTELAVAEEIAAEQSLVRVVAIQSSASTIDNAVVLRGQTEADRQVEVRGETAALVISEPLRRGSHVTAGQELCRLNVGTREAVLAEAKARLAEAIARVPSSQAAQIEANARLEEALINDNAAKKLSEGGFASETRVASTAATVKASEAAVQAAASNLESTLAGIESAEALVAAAEREMDRLIITAPFDGLLESDTAELGSLMQQGSLCATVLRLDPIKIVGFVPETEVNKIRLGAPAGAKLTTGQQVTGQVTFLSRSADPLTRTFRVELNVPNEDLSIRDGQTAEILISAEGANAHLIPQSALTLNDEGTLGVRLVDDMQTVVFAPVQVLQDSPEGIWVGGLPETANVIVVGQEYVIAGVKVDPTFREAVQ</sequence>
<evidence type="ECO:0000313" key="4">
    <source>
        <dbReference type="EMBL" id="PSL21682.1"/>
    </source>
</evidence>